<dbReference type="InterPro" id="IPR020814">
    <property type="entry name" value="Ribosomal_S6_plastid/chlpt"/>
</dbReference>
<organism evidence="9 10">
    <name type="scientific">Candidatus Thalassospirochaeta sargassi</name>
    <dbReference type="NCBI Taxonomy" id="3119039"/>
    <lineage>
        <taxon>Bacteria</taxon>
        <taxon>Pseudomonadati</taxon>
        <taxon>Spirochaetota</taxon>
        <taxon>Spirochaetia</taxon>
        <taxon>Spirochaetales</taxon>
        <taxon>Spirochaetaceae</taxon>
        <taxon>Candidatus Thalassospirochaeta</taxon>
    </lineage>
</organism>
<keyword evidence="2 8" id="KW-0699">rRNA-binding</keyword>
<dbReference type="GO" id="GO:0005737">
    <property type="term" value="C:cytoplasm"/>
    <property type="evidence" value="ECO:0007669"/>
    <property type="project" value="UniProtKB-ARBA"/>
</dbReference>
<evidence type="ECO:0000256" key="3">
    <source>
        <dbReference type="ARBA" id="ARBA00022884"/>
    </source>
</evidence>
<dbReference type="Gene3D" id="3.30.70.60">
    <property type="match status" value="1"/>
</dbReference>
<evidence type="ECO:0000256" key="2">
    <source>
        <dbReference type="ARBA" id="ARBA00022730"/>
    </source>
</evidence>
<dbReference type="EMBL" id="JAQQAL010000008">
    <property type="protein sequence ID" value="MDC7225644.1"/>
    <property type="molecule type" value="Genomic_DNA"/>
</dbReference>
<dbReference type="GO" id="GO:0006412">
    <property type="term" value="P:translation"/>
    <property type="evidence" value="ECO:0007669"/>
    <property type="project" value="UniProtKB-UniRule"/>
</dbReference>
<dbReference type="PANTHER" id="PTHR21011">
    <property type="entry name" value="MITOCHONDRIAL 28S RIBOSOMAL PROTEIN S6"/>
    <property type="match status" value="1"/>
</dbReference>
<comment type="similarity">
    <text evidence="1 8">Belongs to the bacterial ribosomal protein bS6 family.</text>
</comment>
<comment type="function">
    <text evidence="6 8">Binds together with bS18 to 16S ribosomal RNA.</text>
</comment>
<dbReference type="Pfam" id="PF01250">
    <property type="entry name" value="Ribosomal_S6"/>
    <property type="match status" value="1"/>
</dbReference>
<dbReference type="GO" id="GO:0070181">
    <property type="term" value="F:small ribosomal subunit rRNA binding"/>
    <property type="evidence" value="ECO:0007669"/>
    <property type="project" value="TreeGrafter"/>
</dbReference>
<dbReference type="PROSITE" id="PS01048">
    <property type="entry name" value="RIBOSOMAL_S6"/>
    <property type="match status" value="1"/>
</dbReference>
<comment type="caution">
    <text evidence="9">The sequence shown here is derived from an EMBL/GenBank/DDBJ whole genome shotgun (WGS) entry which is preliminary data.</text>
</comment>
<dbReference type="AlphaFoldDB" id="A0AAJ1IAJ6"/>
<evidence type="ECO:0000256" key="6">
    <source>
        <dbReference type="ARBA" id="ARBA00035104"/>
    </source>
</evidence>
<dbReference type="SUPFAM" id="SSF54995">
    <property type="entry name" value="Ribosomal protein S6"/>
    <property type="match status" value="1"/>
</dbReference>
<dbReference type="InterPro" id="IPR035980">
    <property type="entry name" value="Ribosomal_bS6_sf"/>
</dbReference>
<evidence type="ECO:0000256" key="4">
    <source>
        <dbReference type="ARBA" id="ARBA00022980"/>
    </source>
</evidence>
<dbReference type="HAMAP" id="MF_00360">
    <property type="entry name" value="Ribosomal_bS6"/>
    <property type="match status" value="1"/>
</dbReference>
<dbReference type="GO" id="GO:0005840">
    <property type="term" value="C:ribosome"/>
    <property type="evidence" value="ECO:0007669"/>
    <property type="project" value="UniProtKB-KW"/>
</dbReference>
<dbReference type="NCBIfam" id="TIGR00166">
    <property type="entry name" value="S6"/>
    <property type="match status" value="1"/>
</dbReference>
<evidence type="ECO:0000313" key="9">
    <source>
        <dbReference type="EMBL" id="MDC7225644.1"/>
    </source>
</evidence>
<dbReference type="Proteomes" id="UP001221217">
    <property type="component" value="Unassembled WGS sequence"/>
</dbReference>
<proteinExistence type="inferred from homology"/>
<evidence type="ECO:0000256" key="5">
    <source>
        <dbReference type="ARBA" id="ARBA00023274"/>
    </source>
</evidence>
<evidence type="ECO:0000256" key="7">
    <source>
        <dbReference type="ARBA" id="ARBA00035294"/>
    </source>
</evidence>
<evidence type="ECO:0000313" key="10">
    <source>
        <dbReference type="Proteomes" id="UP001221217"/>
    </source>
</evidence>
<evidence type="ECO:0000256" key="1">
    <source>
        <dbReference type="ARBA" id="ARBA00009512"/>
    </source>
</evidence>
<reference evidence="9 10" key="1">
    <citation type="submission" date="2022-12" db="EMBL/GenBank/DDBJ databases">
        <title>Metagenome assembled genome from gulf of manar.</title>
        <authorList>
            <person name="Kohli P."/>
            <person name="Pk S."/>
            <person name="Venkata Ramana C."/>
            <person name="Sasikala C."/>
        </authorList>
    </citation>
    <scope>NUCLEOTIDE SEQUENCE [LARGE SCALE GENOMIC DNA]</scope>
    <source>
        <strain evidence="9">JB008</strain>
    </source>
</reference>
<keyword evidence="3 8" id="KW-0694">RNA-binding</keyword>
<dbReference type="GO" id="GO:0003735">
    <property type="term" value="F:structural constituent of ribosome"/>
    <property type="evidence" value="ECO:0007669"/>
    <property type="project" value="InterPro"/>
</dbReference>
<accession>A0AAJ1IAJ6</accession>
<dbReference type="GO" id="GO:1990904">
    <property type="term" value="C:ribonucleoprotein complex"/>
    <property type="evidence" value="ECO:0007669"/>
    <property type="project" value="UniProtKB-KW"/>
</dbReference>
<name>A0AAJ1IAJ6_9SPIO</name>
<dbReference type="InterPro" id="IPR020815">
    <property type="entry name" value="Ribosomal_bS6_CS"/>
</dbReference>
<dbReference type="CDD" id="cd00473">
    <property type="entry name" value="bS6"/>
    <property type="match status" value="1"/>
</dbReference>
<dbReference type="PANTHER" id="PTHR21011:SF1">
    <property type="entry name" value="SMALL RIBOSOMAL SUBUNIT PROTEIN BS6M"/>
    <property type="match status" value="1"/>
</dbReference>
<protein>
    <recommendedName>
        <fullName evidence="7 8">Small ribosomal subunit protein bS6</fullName>
    </recommendedName>
</protein>
<gene>
    <name evidence="8 9" type="primary">rpsF</name>
    <name evidence="9" type="ORF">PQJ61_02640</name>
</gene>
<evidence type="ECO:0000256" key="8">
    <source>
        <dbReference type="HAMAP-Rule" id="MF_00360"/>
    </source>
</evidence>
<dbReference type="InterPro" id="IPR000529">
    <property type="entry name" value="Ribosomal_bS6"/>
</dbReference>
<keyword evidence="5 8" id="KW-0687">Ribonucleoprotein</keyword>
<dbReference type="InterPro" id="IPR014717">
    <property type="entry name" value="Transl_elong_EF1B/ribsomal_bS6"/>
</dbReference>
<sequence length="92" mass="10867">MRNYEAVFIFRTEADAYNGGLEKVREQFKKVGANIVKEDDMGDRELAYQIKKESRGHYHFFDVELAPDSIVKLDKDIKLFNEVLKFMFVKKD</sequence>
<keyword evidence="4 8" id="KW-0689">Ribosomal protein</keyword>